<dbReference type="AlphaFoldDB" id="A0A1C6YD05"/>
<feature type="signal peptide" evidence="1">
    <location>
        <begin position="1"/>
        <end position="21"/>
    </location>
</feature>
<reference evidence="2 3" key="1">
    <citation type="submission" date="2016-08" db="EMBL/GenBank/DDBJ databases">
        <authorList>
            <consortium name="Pathogen Informatics"/>
        </authorList>
    </citation>
    <scope>NUCLEOTIDE SEQUENCE [LARGE SCALE GENOMIC DNA]</scope>
    <source>
        <strain evidence="2 3">DS</strain>
    </source>
</reference>
<keyword evidence="1" id="KW-0732">Signal</keyword>
<organism evidence="2 3">
    <name type="scientific">Plasmodium chabaudi adami</name>
    <dbReference type="NCBI Taxonomy" id="5826"/>
    <lineage>
        <taxon>Eukaryota</taxon>
        <taxon>Sar</taxon>
        <taxon>Alveolata</taxon>
        <taxon>Apicomplexa</taxon>
        <taxon>Aconoidasida</taxon>
        <taxon>Haemosporida</taxon>
        <taxon>Plasmodiidae</taxon>
        <taxon>Plasmodium</taxon>
        <taxon>Plasmodium (Vinckeia)</taxon>
    </lineage>
</organism>
<proteinExistence type="predicted"/>
<evidence type="ECO:0000313" key="2">
    <source>
        <dbReference type="EMBL" id="SCM21203.1"/>
    </source>
</evidence>
<sequence length="257" mass="30276">MKMRNIILSFFILVIFSNVKAATFQGANNRRPQLIRYISVAQPTATFSHCEKKDNKYLYIINNIVHDESENIKYAYEGSKYHWIITDFDISIDNSSRCLKKKLSKKGHEGLIKGSEYFIAYIKDNIKYLVSQYMYKYNFKKRPYATIRKLTKDLKALIYDEFDKKIKLDLIKYEIGPENKEFHEKAKKTFKALVNNSAINFKGYFIKTRDEDYTDLCKHKCLYFDINISKNDGSCDHDLKFLEPDVAESIANRIQNP</sequence>
<dbReference type="Pfam" id="PF11675">
    <property type="entry name" value="DUF3271"/>
    <property type="match status" value="1"/>
</dbReference>
<evidence type="ECO:0000256" key="1">
    <source>
        <dbReference type="SAM" id="SignalP"/>
    </source>
</evidence>
<dbReference type="InterPro" id="IPR021689">
    <property type="entry name" value="DUF3271"/>
</dbReference>
<accession>A0A1C6YD05</accession>
<dbReference type="Proteomes" id="UP000507536">
    <property type="component" value="Chromosome 9"/>
</dbReference>
<feature type="chain" id="PRO_5008751305" evidence="1">
    <location>
        <begin position="22"/>
        <end position="257"/>
    </location>
</feature>
<name>A0A1C6YD05_PLACE</name>
<evidence type="ECO:0000313" key="3">
    <source>
        <dbReference type="Proteomes" id="UP000507536"/>
    </source>
</evidence>
<dbReference type="EMBL" id="LT608189">
    <property type="protein sequence ID" value="SCM21203.1"/>
    <property type="molecule type" value="Genomic_DNA"/>
</dbReference>
<protein>
    <submittedName>
        <fullName evidence="2">Fam-d protein</fullName>
    </submittedName>
</protein>
<gene>
    <name evidence="2" type="ORF">PCHDS_000208700</name>
</gene>